<feature type="region of interest" description="Disordered" evidence="1">
    <location>
        <begin position="86"/>
        <end position="112"/>
    </location>
</feature>
<dbReference type="EMBL" id="CP001854">
    <property type="protein sequence ID" value="ADB53371.1"/>
    <property type="molecule type" value="Genomic_DNA"/>
</dbReference>
<keyword evidence="3" id="KW-1185">Reference proteome</keyword>
<proteinExistence type="predicted"/>
<dbReference type="OrthoDB" id="4218069at2"/>
<dbReference type="RefSeq" id="WP_012936422.1">
    <property type="nucleotide sequence ID" value="NC_013739.1"/>
</dbReference>
<evidence type="ECO:0000313" key="2">
    <source>
        <dbReference type="EMBL" id="ADB53371.1"/>
    </source>
</evidence>
<evidence type="ECO:0000313" key="3">
    <source>
        <dbReference type="Proteomes" id="UP000008229"/>
    </source>
</evidence>
<evidence type="ECO:0000256" key="1">
    <source>
        <dbReference type="SAM" id="MobiDB-lite"/>
    </source>
</evidence>
<name>D3FC76_CONWI</name>
<dbReference type="Proteomes" id="UP000008229">
    <property type="component" value="Chromosome"/>
</dbReference>
<gene>
    <name evidence="2" type="ordered locus">Cwoe_4960</name>
</gene>
<dbReference type="STRING" id="469383.Cwoe_4960"/>
<accession>D3FC76</accession>
<dbReference type="AlphaFoldDB" id="D3FC76"/>
<organism evidence="2 3">
    <name type="scientific">Conexibacter woesei (strain DSM 14684 / CCUG 47730 / CIP 108061 / JCM 11494 / NBRC 100937 / ID131577)</name>
    <dbReference type="NCBI Taxonomy" id="469383"/>
    <lineage>
        <taxon>Bacteria</taxon>
        <taxon>Bacillati</taxon>
        <taxon>Actinomycetota</taxon>
        <taxon>Thermoleophilia</taxon>
        <taxon>Solirubrobacterales</taxon>
        <taxon>Conexibacteraceae</taxon>
        <taxon>Conexibacter</taxon>
    </lineage>
</organism>
<reference evidence="3" key="2">
    <citation type="submission" date="2010-01" db="EMBL/GenBank/DDBJ databases">
        <title>The complete genome of Conexibacter woesei DSM 14684.</title>
        <authorList>
            <consortium name="US DOE Joint Genome Institute (JGI-PGF)"/>
            <person name="Lucas S."/>
            <person name="Copeland A."/>
            <person name="Lapidus A."/>
            <person name="Glavina del Rio T."/>
            <person name="Dalin E."/>
            <person name="Tice H."/>
            <person name="Bruce D."/>
            <person name="Goodwin L."/>
            <person name="Pitluck S."/>
            <person name="Kyrpides N."/>
            <person name="Mavromatis K."/>
            <person name="Ivanova N."/>
            <person name="Mikhailova N."/>
            <person name="Chertkov O."/>
            <person name="Brettin T."/>
            <person name="Detter J.C."/>
            <person name="Han C."/>
            <person name="Larimer F."/>
            <person name="Land M."/>
            <person name="Hauser L."/>
            <person name="Markowitz V."/>
            <person name="Cheng J.-F."/>
            <person name="Hugenholtz P."/>
            <person name="Woyke T."/>
            <person name="Wu D."/>
            <person name="Pukall R."/>
            <person name="Steenblock K."/>
            <person name="Schneider S."/>
            <person name="Klenk H.-P."/>
            <person name="Eisen J.A."/>
        </authorList>
    </citation>
    <scope>NUCLEOTIDE SEQUENCE [LARGE SCALE GENOMIC DNA]</scope>
    <source>
        <strain evidence="3">DSM 14684 / CIP 108061 / JCM 11494 / NBRC 100937 / ID131577</strain>
    </source>
</reference>
<protein>
    <submittedName>
        <fullName evidence="2">Uncharacterized protein</fullName>
    </submittedName>
</protein>
<sequence length="112" mass="11333">MPLVCNGSAVIRCSHSGTVTVIPGQQRLKAGGQAVLVESDLMRAAIAGCTNTDARAGQVPCLRIVSVTAGLARRLKAGGEAVVLEDASGRTSSTPPGSFSISNAGQTRLRAS</sequence>
<feature type="compositionally biased region" description="Polar residues" evidence="1">
    <location>
        <begin position="89"/>
        <end position="106"/>
    </location>
</feature>
<dbReference type="HOGENOM" id="CLU_171669_0_0_11"/>
<dbReference type="KEGG" id="cwo:Cwoe_4960"/>
<dbReference type="eggNOG" id="ENOG5032HS3">
    <property type="taxonomic scope" value="Bacteria"/>
</dbReference>
<reference evidence="2 3" key="1">
    <citation type="journal article" date="2010" name="Stand. Genomic Sci.">
        <title>Complete genome sequence of Conexibacter woesei type strain (ID131577).</title>
        <authorList>
            <person name="Pukall R."/>
            <person name="Lapidus A."/>
            <person name="Glavina Del Rio T."/>
            <person name="Copeland A."/>
            <person name="Tice H."/>
            <person name="Cheng J.-F."/>
            <person name="Lucas S."/>
            <person name="Chen F."/>
            <person name="Nolan M."/>
            <person name="Bruce D."/>
            <person name="Goodwin L."/>
            <person name="Pitluck S."/>
            <person name="Mavromatis K."/>
            <person name="Ivanova N."/>
            <person name="Ovchinnikova G."/>
            <person name="Pati A."/>
            <person name="Chen A."/>
            <person name="Palaniappan K."/>
            <person name="Land M."/>
            <person name="Hauser L."/>
            <person name="Chang Y.-J."/>
            <person name="Jeffries C.D."/>
            <person name="Chain P."/>
            <person name="Meincke L."/>
            <person name="Sims D."/>
            <person name="Brettin T."/>
            <person name="Detter J.C."/>
            <person name="Rohde M."/>
            <person name="Goeker M."/>
            <person name="Bristow J."/>
            <person name="Eisen J.A."/>
            <person name="Markowitz V."/>
            <person name="Kyrpides N.C."/>
            <person name="Klenk H.-P."/>
            <person name="Hugenholtz P."/>
        </authorList>
    </citation>
    <scope>NUCLEOTIDE SEQUENCE [LARGE SCALE GENOMIC DNA]</scope>
    <source>
        <strain evidence="3">DSM 14684 / CIP 108061 / JCM 11494 / NBRC 100937 / ID131577</strain>
    </source>
</reference>